<dbReference type="InterPro" id="IPR011467">
    <property type="entry name" value="DUF1573"/>
</dbReference>
<proteinExistence type="predicted"/>
<evidence type="ECO:0000313" key="2">
    <source>
        <dbReference type="EMBL" id="SEW36968.1"/>
    </source>
</evidence>
<name>A0A1I0R8T1_9BACT</name>
<dbReference type="RefSeq" id="WP_090259802.1">
    <property type="nucleotide sequence ID" value="NZ_FOIR01000003.1"/>
</dbReference>
<keyword evidence="3" id="KW-1185">Reference proteome</keyword>
<accession>A0A1I0R8T1</accession>
<feature type="chain" id="PRO_5011497983" description="DUF1573 domain-containing protein" evidence="1">
    <location>
        <begin position="22"/>
        <end position="344"/>
    </location>
</feature>
<dbReference type="EMBL" id="FOIR01000003">
    <property type="protein sequence ID" value="SEW36968.1"/>
    <property type="molecule type" value="Genomic_DNA"/>
</dbReference>
<dbReference type="Proteomes" id="UP000199437">
    <property type="component" value="Unassembled WGS sequence"/>
</dbReference>
<dbReference type="PANTHER" id="PTHR37833">
    <property type="entry name" value="LIPOPROTEIN-RELATED"/>
    <property type="match status" value="1"/>
</dbReference>
<dbReference type="AlphaFoldDB" id="A0A1I0R8T1"/>
<dbReference type="STRING" id="1267423.SAMN05216290_3243"/>
<gene>
    <name evidence="2" type="ORF">SAMN05216290_3243</name>
</gene>
<reference evidence="3" key="1">
    <citation type="submission" date="2016-10" db="EMBL/GenBank/DDBJ databases">
        <authorList>
            <person name="Varghese N."/>
            <person name="Submissions S."/>
        </authorList>
    </citation>
    <scope>NUCLEOTIDE SEQUENCE [LARGE SCALE GENOMIC DNA]</scope>
    <source>
        <strain evidence="3">CGMCC 1.12402</strain>
    </source>
</reference>
<dbReference type="Pfam" id="PF07610">
    <property type="entry name" value="DUF1573"/>
    <property type="match status" value="1"/>
</dbReference>
<feature type="signal peptide" evidence="1">
    <location>
        <begin position="1"/>
        <end position="21"/>
    </location>
</feature>
<evidence type="ECO:0008006" key="4">
    <source>
        <dbReference type="Google" id="ProtNLM"/>
    </source>
</evidence>
<dbReference type="OrthoDB" id="1466304at2"/>
<sequence>MHLRLWLPAILSFFILNTSLAQDEAKAFVDLGVFEGEVEKVSYQLSWQNESETGVRLKVGNIGQLIKGDTIYKQVKPKAKQLWELTLDLPENAGIYFDSVSLTSNQGVVAQTYYFQYQVLQPEVDVFKAFRNEFWPFRSKEQVFNLKAATRGDTLSATFDLFNLGGKDLMLSNVSSADSIQVAFLPKNVPHDRFTKVTLTVPTYKSSQLGFVKRILPIINDNDTIAYFPIQYTLFPEKSQSNARLGITKVNFDFRVVEEGEIATEVIFLSNNGSDVLNIEKVESNCDCLRFELTEESIKPGENAQLKVVFDFTNRTGLERKTLAVFSNDGVRPVQVITFKAHVK</sequence>
<dbReference type="GeneID" id="99987921"/>
<dbReference type="Gene3D" id="2.60.40.10">
    <property type="entry name" value="Immunoglobulins"/>
    <property type="match status" value="1"/>
</dbReference>
<dbReference type="InterPro" id="IPR013783">
    <property type="entry name" value="Ig-like_fold"/>
</dbReference>
<evidence type="ECO:0000256" key="1">
    <source>
        <dbReference type="SAM" id="SignalP"/>
    </source>
</evidence>
<organism evidence="2 3">
    <name type="scientific">Roseivirga pacifica</name>
    <dbReference type="NCBI Taxonomy" id="1267423"/>
    <lineage>
        <taxon>Bacteria</taxon>
        <taxon>Pseudomonadati</taxon>
        <taxon>Bacteroidota</taxon>
        <taxon>Cytophagia</taxon>
        <taxon>Cytophagales</taxon>
        <taxon>Roseivirgaceae</taxon>
        <taxon>Roseivirga</taxon>
    </lineage>
</organism>
<evidence type="ECO:0000313" key="3">
    <source>
        <dbReference type="Proteomes" id="UP000199437"/>
    </source>
</evidence>
<keyword evidence="1" id="KW-0732">Signal</keyword>
<dbReference type="PANTHER" id="PTHR37833:SF1">
    <property type="entry name" value="SIGNAL PEPTIDE PROTEIN"/>
    <property type="match status" value="1"/>
</dbReference>
<protein>
    <recommendedName>
        <fullName evidence="4">DUF1573 domain-containing protein</fullName>
    </recommendedName>
</protein>